<feature type="compositionally biased region" description="Low complexity" evidence="2">
    <location>
        <begin position="205"/>
        <end position="214"/>
    </location>
</feature>
<keyword evidence="1" id="KW-0175">Coiled coil</keyword>
<feature type="region of interest" description="Disordered" evidence="2">
    <location>
        <begin position="752"/>
        <end position="825"/>
    </location>
</feature>
<feature type="compositionally biased region" description="Polar residues" evidence="2">
    <location>
        <begin position="768"/>
        <end position="780"/>
    </location>
</feature>
<dbReference type="PANTHER" id="PTHR40240:SF1">
    <property type="entry name" value="PLEXUS, ISOFORM A"/>
    <property type="match status" value="1"/>
</dbReference>
<feature type="compositionally biased region" description="Basic and acidic residues" evidence="2">
    <location>
        <begin position="969"/>
        <end position="988"/>
    </location>
</feature>
<feature type="compositionally biased region" description="Basic and acidic residues" evidence="2">
    <location>
        <begin position="1349"/>
        <end position="1362"/>
    </location>
</feature>
<feature type="compositionally biased region" description="Low complexity" evidence="2">
    <location>
        <begin position="1002"/>
        <end position="1013"/>
    </location>
</feature>
<feature type="domain" description="Genetic suppressor element-like" evidence="3">
    <location>
        <begin position="1516"/>
        <end position="1657"/>
    </location>
</feature>
<feature type="compositionally biased region" description="Polar residues" evidence="2">
    <location>
        <begin position="1734"/>
        <end position="1745"/>
    </location>
</feature>
<reference evidence="4" key="1">
    <citation type="submission" date="2023-08" db="EMBL/GenBank/DDBJ databases">
        <authorList>
            <person name="Alioto T."/>
            <person name="Alioto T."/>
            <person name="Gomez Garrido J."/>
        </authorList>
    </citation>
    <scope>NUCLEOTIDE SEQUENCE</scope>
</reference>
<feature type="compositionally biased region" description="Basic and acidic residues" evidence="2">
    <location>
        <begin position="940"/>
        <end position="953"/>
    </location>
</feature>
<feature type="compositionally biased region" description="Polar residues" evidence="2">
    <location>
        <begin position="1802"/>
        <end position="1814"/>
    </location>
</feature>
<dbReference type="InterPro" id="IPR022207">
    <property type="entry name" value="GSE-like"/>
</dbReference>
<feature type="compositionally biased region" description="Low complexity" evidence="2">
    <location>
        <begin position="1878"/>
        <end position="1887"/>
    </location>
</feature>
<gene>
    <name evidence="4" type="ORF">OCTVUL_1B031773</name>
</gene>
<dbReference type="EMBL" id="OX597833">
    <property type="protein sequence ID" value="CAI9737933.1"/>
    <property type="molecule type" value="Genomic_DNA"/>
</dbReference>
<dbReference type="Proteomes" id="UP001162480">
    <property type="component" value="Chromosome 20"/>
</dbReference>
<evidence type="ECO:0000313" key="4">
    <source>
        <dbReference type="EMBL" id="CAI9737933.1"/>
    </source>
</evidence>
<feature type="compositionally biased region" description="Basic and acidic residues" evidence="2">
    <location>
        <begin position="1409"/>
        <end position="1418"/>
    </location>
</feature>
<feature type="region of interest" description="Disordered" evidence="2">
    <location>
        <begin position="1847"/>
        <end position="1901"/>
    </location>
</feature>
<feature type="compositionally biased region" description="Low complexity" evidence="2">
    <location>
        <begin position="1330"/>
        <end position="1348"/>
    </location>
</feature>
<feature type="region of interest" description="Disordered" evidence="2">
    <location>
        <begin position="1692"/>
        <end position="1829"/>
    </location>
</feature>
<proteinExistence type="predicted"/>
<feature type="region of interest" description="Disordered" evidence="2">
    <location>
        <begin position="877"/>
        <end position="1028"/>
    </location>
</feature>
<feature type="compositionally biased region" description="Basic and acidic residues" evidence="2">
    <location>
        <begin position="1703"/>
        <end position="1713"/>
    </location>
</feature>
<protein>
    <recommendedName>
        <fullName evidence="3">Genetic suppressor element-like domain-containing protein</fullName>
    </recommendedName>
</protein>
<evidence type="ECO:0000259" key="3">
    <source>
        <dbReference type="Pfam" id="PF12540"/>
    </source>
</evidence>
<feature type="compositionally biased region" description="Polar residues" evidence="2">
    <location>
        <begin position="1868"/>
        <end position="1877"/>
    </location>
</feature>
<feature type="region of interest" description="Disordered" evidence="2">
    <location>
        <begin position="161"/>
        <end position="214"/>
    </location>
</feature>
<feature type="coiled-coil region" evidence="1">
    <location>
        <begin position="1933"/>
        <end position="1974"/>
    </location>
</feature>
<evidence type="ECO:0000256" key="2">
    <source>
        <dbReference type="SAM" id="MobiDB-lite"/>
    </source>
</evidence>
<keyword evidence="5" id="KW-1185">Reference proteome</keyword>
<feature type="compositionally biased region" description="Low complexity" evidence="2">
    <location>
        <begin position="891"/>
        <end position="903"/>
    </location>
</feature>
<feature type="region of interest" description="Disordered" evidence="2">
    <location>
        <begin position="1119"/>
        <end position="1232"/>
    </location>
</feature>
<organism evidence="4 5">
    <name type="scientific">Octopus vulgaris</name>
    <name type="common">Common octopus</name>
    <dbReference type="NCBI Taxonomy" id="6645"/>
    <lineage>
        <taxon>Eukaryota</taxon>
        <taxon>Metazoa</taxon>
        <taxon>Spiralia</taxon>
        <taxon>Lophotrochozoa</taxon>
        <taxon>Mollusca</taxon>
        <taxon>Cephalopoda</taxon>
        <taxon>Coleoidea</taxon>
        <taxon>Octopodiformes</taxon>
        <taxon>Octopoda</taxon>
        <taxon>Incirrata</taxon>
        <taxon>Octopodidae</taxon>
        <taxon>Octopus</taxon>
    </lineage>
</organism>
<feature type="compositionally biased region" description="Low complexity" evidence="2">
    <location>
        <begin position="1419"/>
        <end position="1438"/>
    </location>
</feature>
<accession>A0AA36FL24</accession>
<evidence type="ECO:0000313" key="5">
    <source>
        <dbReference type="Proteomes" id="UP001162480"/>
    </source>
</evidence>
<feature type="compositionally biased region" description="Low complexity" evidence="2">
    <location>
        <begin position="1789"/>
        <end position="1801"/>
    </location>
</feature>
<feature type="compositionally biased region" description="Basic and acidic residues" evidence="2">
    <location>
        <begin position="1135"/>
        <end position="1214"/>
    </location>
</feature>
<feature type="region of interest" description="Disordered" evidence="2">
    <location>
        <begin position="498"/>
        <end position="517"/>
    </location>
</feature>
<feature type="compositionally biased region" description="Polar residues" evidence="2">
    <location>
        <begin position="1216"/>
        <end position="1231"/>
    </location>
</feature>
<sequence>MGSRTVCFVCGNLGADSGRILYTKPRLDKGPYFPFLEDHEPPKGARLLGADGTVDSCRVCHAFLTQQWDTYERNKTPSVKRLYWLKRSDNGQFTGAEMRLQGEYIAQVMGLQYNPGSVDSGFNSSSPNVTKSRLISLADPYAALDTRGAAADVALDLSVHKNNGHSSSSSRDYRSNNTDEVTNFDPHAKSNSSNAATTVTDKCRSSSSSSSSSSAKYVCFTCGALQPWITRRFIFAFRQPSGDPYFPFLTRFSTRAGAAPLSDKGIAAVCNICRRTLYQQWKDQEMANISIENRTYRINKEKYPDTKDNICISSSSINAGGSSSSSNSSHVSEKTLSGSNTTTTTTSSTANKEICYLCGQFMSHSSSRLLHTLTKDSRSNMMHFPFIRDLPRPEGAHPLNPDGTVIACRVCVDHLAAQWHMYESQGVKLSQRQFTLPINLNRATYTYQSSDSSSFPTSEGDVSQPLNIQITSGSPVPTVPTGSQGLLAIATPITSSSTAHNNGEVSNRSNVSSVYSNQFPSSSSSTIDARRVPVDMKPNLAALDNSLNINNNNNNSSSSNTITAATIPHPLQCVSSLPKKVCFLCGESCLVANMHVLCSYPARHDAKVPNGQTNPFFPFLANRDPAQGAETMSDEGTVMSCQYCYHMLLKQWKDYENCKTPGTSNRWLRKYVLKNFTCYVCSRTAERKKICTLQVPKFPFLKDHKVPQGALVMDSGESVVVCKGCSRSLHRQFTEFERMGLRLELRKYNWIQPPGGDDSMDEQHSQTDENGPTPLNSSSHGGDGHDNQSSAADLTTTTASTHWPSSSHAGLPQGAKPPPLTMVNSGASKVTRNTATVQPLSQVSSSPSNSVTSISGNAALNATRTSSFAAALRKLANQAKDPDDGPSVKAVPTTSVSPRSSTPKRGPPPLVYSSQSSSSSYLTPPPVVTIAPTQAHPTHLHSEAHSQNLERTHSVQSSSSSLYDPLTIKQERDHRPLSSQSRDGDTAKECIIQPSHRLVKKTTSSALSSSSSTHGRDDLPPRGFQPYRPEEEIRPMLTSPFGLDAAYPYHPALFAHQPYPHPAFSRIDDPLVLERCRLMHPHFMTFPPPGIIPPPGVHPFLSSSRYPTDLLHQQYPQYLPNSSRLAGYRSPGPNDRSRADDEKIKRIDSDREIEREKERERELERQKEFEQREQQQQEKERLRELERQHQLERQHDADRRKSEVNYMREEERRHTLQQSDSTYSGSITQGTPRDLLYVERLAPSQNSSNGLPEQGHHSQRGRRTPYESGDHCSSSGSNLMSVASHQLKQEQEVHPTSRHSTSPAMHHEDRRKHHSYLAKNDFTIPRLSKEQSSNVSNSNSSSHSSNQKSSDKHHDTQDDRRSVKPPPLVAPVRSGSNSDLERTDKNSESGLFRPYDVLHPYRYPSHPYPDSHKAEKINSYDNSSGRSSSNNRSNEQSSLTKHEPPSEGPSRQRNTQEEFQFDINSSICSQVVNKAHPPEIPNHYSSYFRSGFYDRSLSVHINSVVDASFHIYPDQNLVSKLDLEEAKMRESRLNGTYCSDSEEDEELTVAMEMERKQQLCIITTNPPLALDKSPSKMRYLKSMGLTTHSRRRDLEFDRYRKRRHMFREGSLSPVSTPENNPEPVTKLTVPPVYVSEQMCMQNDYKQKCRYLHSFLLSPLTGDKKKEYEAIRQACEEEKARRLGLVLENVLQPQQQQQQQQQPDEERLLSEPVKRSKPALLDSLHRRVKRKSTDMEGSSQVSNKLEQPSRPKISLNQLQERHLAATASSSSSSSSSSSTSSSQPHYLKQTSVSTLPSVTPSLQMANPSRTSQENSRPLIFPENRGDSRDQRRLKEKFAQEFHESVLASTFSNKSSNGRTGMKSVDSSRDNTVTHLSAVSSILQQSQKSSSHDSHSSLCSRSDDGRLEATDSFNGQPLFKWPGIETILGTYQRYLEEQRLERHILNDRCQKLKTDNIDLNRTAEKLSRKVSNLLESKNHDDEELCRIRNSVDALRRYCLQLPR</sequence>
<feature type="compositionally biased region" description="Low complexity" evidence="2">
    <location>
        <begin position="789"/>
        <end position="801"/>
    </location>
</feature>
<feature type="region of interest" description="Disordered" evidence="2">
    <location>
        <begin position="1244"/>
        <end position="1456"/>
    </location>
</feature>
<dbReference type="Pfam" id="PF12540">
    <property type="entry name" value="DUF3736"/>
    <property type="match status" value="1"/>
</dbReference>
<feature type="compositionally biased region" description="Polar residues" evidence="2">
    <location>
        <begin position="1847"/>
        <end position="1857"/>
    </location>
</feature>
<feature type="compositionally biased region" description="Low complexity" evidence="2">
    <location>
        <begin position="1692"/>
        <end position="1701"/>
    </location>
</feature>
<feature type="region of interest" description="Disordered" evidence="2">
    <location>
        <begin position="318"/>
        <end position="346"/>
    </location>
</feature>
<feature type="compositionally biased region" description="Polar residues" evidence="2">
    <location>
        <begin position="189"/>
        <end position="200"/>
    </location>
</feature>
<name>A0AA36FL24_OCTVU</name>
<feature type="compositionally biased region" description="Basic and acidic residues" evidence="2">
    <location>
        <begin position="1888"/>
        <end position="1901"/>
    </location>
</feature>
<feature type="compositionally biased region" description="Low complexity" evidence="2">
    <location>
        <begin position="1763"/>
        <end position="1781"/>
    </location>
</feature>
<dbReference type="PANTHER" id="PTHR40240">
    <property type="entry name" value="PLEXUS, ISOFORM A"/>
    <property type="match status" value="1"/>
</dbReference>
<feature type="compositionally biased region" description="Polar residues" evidence="2">
    <location>
        <begin position="1271"/>
        <end position="1286"/>
    </location>
</feature>
<feature type="compositionally biased region" description="Low complexity" evidence="2">
    <location>
        <begin position="911"/>
        <end position="922"/>
    </location>
</feature>
<evidence type="ECO:0000256" key="1">
    <source>
        <dbReference type="SAM" id="Coils"/>
    </source>
</evidence>
<feature type="compositionally biased region" description="Low complexity" evidence="2">
    <location>
        <begin position="501"/>
        <end position="517"/>
    </location>
</feature>